<evidence type="ECO:0000313" key="1">
    <source>
        <dbReference type="EMBL" id="CAE0501951.1"/>
    </source>
</evidence>
<protein>
    <submittedName>
        <fullName evidence="1">Uncharacterized protein</fullName>
    </submittedName>
</protein>
<reference evidence="1" key="1">
    <citation type="submission" date="2021-01" db="EMBL/GenBank/DDBJ databases">
        <authorList>
            <person name="Corre E."/>
            <person name="Pelletier E."/>
            <person name="Niang G."/>
            <person name="Scheremetjew M."/>
            <person name="Finn R."/>
            <person name="Kale V."/>
            <person name="Holt S."/>
            <person name="Cochrane G."/>
            <person name="Meng A."/>
            <person name="Brown T."/>
            <person name="Cohen L."/>
        </authorList>
    </citation>
    <scope>NUCLEOTIDE SEQUENCE</scope>
    <source>
        <strain evidence="1">CCMP1320</strain>
    </source>
</reference>
<dbReference type="EMBL" id="HBIP01028141">
    <property type="protein sequence ID" value="CAE0501951.1"/>
    <property type="molecule type" value="Transcribed_RNA"/>
</dbReference>
<dbReference type="AlphaFoldDB" id="A0A7S3VRU4"/>
<name>A0A7S3VRU4_DUNTE</name>
<proteinExistence type="predicted"/>
<organism evidence="1">
    <name type="scientific">Dunaliella tertiolecta</name>
    <name type="common">Green alga</name>
    <dbReference type="NCBI Taxonomy" id="3047"/>
    <lineage>
        <taxon>Eukaryota</taxon>
        <taxon>Viridiplantae</taxon>
        <taxon>Chlorophyta</taxon>
        <taxon>core chlorophytes</taxon>
        <taxon>Chlorophyceae</taxon>
        <taxon>CS clade</taxon>
        <taxon>Chlamydomonadales</taxon>
        <taxon>Dunaliellaceae</taxon>
        <taxon>Dunaliella</taxon>
    </lineage>
</organism>
<sequence length="149" mass="16206">MRCKCVPKMWDAVAQLLASAMHYGHLNALLIIITKRQCLATHTTRTVCVHVHGLSRTCLGPRLRCYKIALMLAYKQGHANRANGGADANAGCTPHKTQGSCARSTWLIAGPTEGRCWPKHGKVGPIVGRLAHLMRSLCSSRLAHRVCSA</sequence>
<gene>
    <name evidence="1" type="ORF">DTER00134_LOCUS17024</name>
</gene>
<accession>A0A7S3VRU4</accession>